<dbReference type="InterPro" id="IPR050090">
    <property type="entry name" value="Tyrosine_recombinase_XerCD"/>
</dbReference>
<organism evidence="6">
    <name type="scientific">bioreactor metagenome</name>
    <dbReference type="NCBI Taxonomy" id="1076179"/>
    <lineage>
        <taxon>unclassified sequences</taxon>
        <taxon>metagenomes</taxon>
        <taxon>ecological metagenomes</taxon>
    </lineage>
</organism>
<evidence type="ECO:0000256" key="3">
    <source>
        <dbReference type="ARBA" id="ARBA00023172"/>
    </source>
</evidence>
<accession>A0A644ZBX0</accession>
<dbReference type="GO" id="GO:0015074">
    <property type="term" value="P:DNA integration"/>
    <property type="evidence" value="ECO:0007669"/>
    <property type="project" value="UniProtKB-KW"/>
</dbReference>
<comment type="caution">
    <text evidence="6">The sequence shown here is derived from an EMBL/GenBank/DDBJ whole genome shotgun (WGS) entry which is preliminary data.</text>
</comment>
<protein>
    <submittedName>
        <fullName evidence="6">Tyrosine recombinase XerC</fullName>
    </submittedName>
</protein>
<dbReference type="PANTHER" id="PTHR30349">
    <property type="entry name" value="PHAGE INTEGRASE-RELATED"/>
    <property type="match status" value="1"/>
</dbReference>
<evidence type="ECO:0000259" key="4">
    <source>
        <dbReference type="PROSITE" id="PS50197"/>
    </source>
</evidence>
<dbReference type="PANTHER" id="PTHR30349:SF77">
    <property type="entry name" value="TYROSINE RECOMBINASE XERC"/>
    <property type="match status" value="1"/>
</dbReference>
<dbReference type="EMBL" id="VSSQ01007535">
    <property type="protein sequence ID" value="MPM36213.1"/>
    <property type="molecule type" value="Genomic_DNA"/>
</dbReference>
<dbReference type="PROSITE" id="PS50197">
    <property type="entry name" value="BEACH"/>
    <property type="match status" value="1"/>
</dbReference>
<dbReference type="SUPFAM" id="SSF56349">
    <property type="entry name" value="DNA breaking-rejoining enzymes"/>
    <property type="match status" value="1"/>
</dbReference>
<gene>
    <name evidence="6" type="primary">xerC_139</name>
    <name evidence="6" type="ORF">SDC9_82808</name>
</gene>
<sequence>MVEQKTGEFIGLHPHILRHSFATHLLEHGADLVVIQELLGHASLNATQIYTHVTEEAMQASYRSAHPRAHKK</sequence>
<dbReference type="GO" id="GO:0003677">
    <property type="term" value="F:DNA binding"/>
    <property type="evidence" value="ECO:0007669"/>
    <property type="project" value="InterPro"/>
</dbReference>
<dbReference type="AlphaFoldDB" id="A0A644ZBX0"/>
<evidence type="ECO:0000256" key="2">
    <source>
        <dbReference type="ARBA" id="ARBA00022908"/>
    </source>
</evidence>
<evidence type="ECO:0000256" key="1">
    <source>
        <dbReference type="ARBA" id="ARBA00004496"/>
    </source>
</evidence>
<dbReference type="PROSITE" id="PS51898">
    <property type="entry name" value="TYR_RECOMBINASE"/>
    <property type="match status" value="1"/>
</dbReference>
<dbReference type="GO" id="GO:0006310">
    <property type="term" value="P:DNA recombination"/>
    <property type="evidence" value="ECO:0007669"/>
    <property type="project" value="UniProtKB-KW"/>
</dbReference>
<feature type="domain" description="BEACH" evidence="4">
    <location>
        <begin position="1"/>
        <end position="72"/>
    </location>
</feature>
<dbReference type="InterPro" id="IPR013762">
    <property type="entry name" value="Integrase-like_cat_sf"/>
</dbReference>
<dbReference type="Pfam" id="PF00589">
    <property type="entry name" value="Phage_integrase"/>
    <property type="match status" value="1"/>
</dbReference>
<reference evidence="6" key="1">
    <citation type="submission" date="2019-08" db="EMBL/GenBank/DDBJ databases">
        <authorList>
            <person name="Kucharzyk K."/>
            <person name="Murdoch R.W."/>
            <person name="Higgins S."/>
            <person name="Loffler F."/>
        </authorList>
    </citation>
    <scope>NUCLEOTIDE SEQUENCE</scope>
</reference>
<dbReference type="InterPro" id="IPR002104">
    <property type="entry name" value="Integrase_catalytic"/>
</dbReference>
<dbReference type="GO" id="GO:0005737">
    <property type="term" value="C:cytoplasm"/>
    <property type="evidence" value="ECO:0007669"/>
    <property type="project" value="UniProtKB-SubCell"/>
</dbReference>
<dbReference type="InterPro" id="IPR000409">
    <property type="entry name" value="BEACH_dom"/>
</dbReference>
<name>A0A644ZBX0_9ZZZZ</name>
<keyword evidence="3" id="KW-0233">DNA recombination</keyword>
<dbReference type="InterPro" id="IPR011010">
    <property type="entry name" value="DNA_brk_join_enz"/>
</dbReference>
<evidence type="ECO:0000259" key="5">
    <source>
        <dbReference type="PROSITE" id="PS51898"/>
    </source>
</evidence>
<feature type="domain" description="Tyr recombinase" evidence="5">
    <location>
        <begin position="1"/>
        <end position="63"/>
    </location>
</feature>
<proteinExistence type="predicted"/>
<dbReference type="Gene3D" id="1.10.443.10">
    <property type="entry name" value="Intergrase catalytic core"/>
    <property type="match status" value="1"/>
</dbReference>
<evidence type="ECO:0000313" key="6">
    <source>
        <dbReference type="EMBL" id="MPM36213.1"/>
    </source>
</evidence>
<keyword evidence="2" id="KW-0229">DNA integration</keyword>
<comment type="subcellular location">
    <subcellularLocation>
        <location evidence="1">Cytoplasm</location>
    </subcellularLocation>
</comment>